<dbReference type="PANTHER" id="PTHR46072">
    <property type="entry name" value="AMIDASE-RELATED-RELATED"/>
    <property type="match status" value="1"/>
</dbReference>
<comment type="similarity">
    <text evidence="1">Belongs to the amidase family.</text>
</comment>
<dbReference type="Proteomes" id="UP001357485">
    <property type="component" value="Unassembled WGS sequence"/>
</dbReference>
<evidence type="ECO:0000256" key="1">
    <source>
        <dbReference type="ARBA" id="ARBA00009199"/>
    </source>
</evidence>
<evidence type="ECO:0000313" key="3">
    <source>
        <dbReference type="Proteomes" id="UP001357485"/>
    </source>
</evidence>
<comment type="caution">
    <text evidence="2">The sequence shown here is derived from an EMBL/GenBank/DDBJ whole genome shotgun (WGS) entry which is preliminary data.</text>
</comment>
<keyword evidence="3" id="KW-1185">Reference proteome</keyword>
<name>A0ABR0LX57_9PEZI</name>
<dbReference type="PANTHER" id="PTHR46072:SF4">
    <property type="entry name" value="AMIDASE C550.07-RELATED"/>
    <property type="match status" value="1"/>
</dbReference>
<dbReference type="Gene3D" id="3.90.1300.10">
    <property type="entry name" value="Amidase signature (AS) domain"/>
    <property type="match status" value="1"/>
</dbReference>
<evidence type="ECO:0008006" key="4">
    <source>
        <dbReference type="Google" id="ProtNLM"/>
    </source>
</evidence>
<protein>
    <recommendedName>
        <fullName evidence="4">Amidase domain-containing protein</fullName>
    </recommendedName>
</protein>
<sequence length="257" mass="28693">VNGYHGAYLNLPSPPVSLLSCLQTSFLQKDGKTKLEIAVIWDDGVVKPHPPVLPEVVGKLHCAEGVEMADWKPYTHDLGREIVAGLYFCDEAAIETEAIDASSEPSRPPSHSLIKEIPYLTHHSIADVWRKPLERDAYGMEHARVWNGTGDIDDEAAAPPLGCARCWGCTSQWDVLGYPALVFPVTKCDPEGDLREEGCTPGNKDDRFNYELYEPEEYTDAPVSLQLVGRKYEEKKIMEALELIKERTGLPLAKFVW</sequence>
<dbReference type="EMBL" id="JAVRRA010008888">
    <property type="protein sequence ID" value="KAK5254727.1"/>
    <property type="molecule type" value="Genomic_DNA"/>
</dbReference>
<accession>A0ABR0LX57</accession>
<feature type="non-terminal residue" evidence="2">
    <location>
        <position position="1"/>
    </location>
</feature>
<organism evidence="2 3">
    <name type="scientific">Cryomyces antarcticus</name>
    <dbReference type="NCBI Taxonomy" id="329879"/>
    <lineage>
        <taxon>Eukaryota</taxon>
        <taxon>Fungi</taxon>
        <taxon>Dikarya</taxon>
        <taxon>Ascomycota</taxon>
        <taxon>Pezizomycotina</taxon>
        <taxon>Dothideomycetes</taxon>
        <taxon>Dothideomycetes incertae sedis</taxon>
        <taxon>Cryomyces</taxon>
    </lineage>
</organism>
<gene>
    <name evidence="2" type="ORF">LTR16_004779</name>
</gene>
<reference evidence="2 3" key="1">
    <citation type="submission" date="2023-08" db="EMBL/GenBank/DDBJ databases">
        <title>Black Yeasts Isolated from many extreme environments.</title>
        <authorList>
            <person name="Coleine C."/>
            <person name="Stajich J.E."/>
            <person name="Selbmann L."/>
        </authorList>
    </citation>
    <scope>NUCLEOTIDE SEQUENCE [LARGE SCALE GENOMIC DNA]</scope>
    <source>
        <strain evidence="2 3">CCFEE 536</strain>
    </source>
</reference>
<dbReference type="InterPro" id="IPR036928">
    <property type="entry name" value="AS_sf"/>
</dbReference>
<proteinExistence type="inferred from homology"/>
<evidence type="ECO:0000313" key="2">
    <source>
        <dbReference type="EMBL" id="KAK5254727.1"/>
    </source>
</evidence>
<dbReference type="SUPFAM" id="SSF75304">
    <property type="entry name" value="Amidase signature (AS) enzymes"/>
    <property type="match status" value="1"/>
</dbReference>